<dbReference type="Pfam" id="PF03171">
    <property type="entry name" value="2OG-FeII_Oxy"/>
    <property type="match status" value="1"/>
</dbReference>
<proteinExistence type="inferred from homology"/>
<keyword evidence="7" id="KW-0223">Dioxygenase</keyword>
<dbReference type="GO" id="GO:0051213">
    <property type="term" value="F:dioxygenase activity"/>
    <property type="evidence" value="ECO:0007669"/>
    <property type="project" value="UniProtKB-KW"/>
</dbReference>
<accession>A0AAN4PNC1</accession>
<gene>
    <name evidence="7" type="ORF">ALT_6485</name>
</gene>
<protein>
    <submittedName>
        <fullName evidence="7">Probable 2-oxoglutarate-dependent dioxygenase At3g49630</fullName>
    </submittedName>
</protein>
<organism evidence="7 8">
    <name type="scientific">Aspergillus lentulus</name>
    <dbReference type="NCBI Taxonomy" id="293939"/>
    <lineage>
        <taxon>Eukaryota</taxon>
        <taxon>Fungi</taxon>
        <taxon>Dikarya</taxon>
        <taxon>Ascomycota</taxon>
        <taxon>Pezizomycotina</taxon>
        <taxon>Eurotiomycetes</taxon>
        <taxon>Eurotiomycetidae</taxon>
        <taxon>Eurotiales</taxon>
        <taxon>Aspergillaceae</taxon>
        <taxon>Aspergillus</taxon>
        <taxon>Aspergillus subgen. Fumigati</taxon>
    </lineage>
</organism>
<dbReference type="PROSITE" id="PS51471">
    <property type="entry name" value="FE2OG_OXY"/>
    <property type="match status" value="1"/>
</dbReference>
<reference evidence="7 8" key="1">
    <citation type="submission" date="2015-11" db="EMBL/GenBank/DDBJ databases">
        <title>Aspergillus lentulus strain IFM 54703T.</title>
        <authorList>
            <person name="Kusuya Y."/>
            <person name="Sakai K."/>
            <person name="Kamei K."/>
            <person name="Takahashi H."/>
            <person name="Yaguchi T."/>
        </authorList>
    </citation>
    <scope>NUCLEOTIDE SEQUENCE [LARGE SCALE GENOMIC DNA]</scope>
    <source>
        <strain evidence="7 8">IFM 54703</strain>
    </source>
</reference>
<evidence type="ECO:0000256" key="5">
    <source>
        <dbReference type="RuleBase" id="RU003682"/>
    </source>
</evidence>
<dbReference type="PANTHER" id="PTHR10209">
    <property type="entry name" value="OXIDOREDUCTASE, 2OG-FE II OXYGENASE FAMILY PROTEIN"/>
    <property type="match status" value="1"/>
</dbReference>
<dbReference type="AlphaFoldDB" id="A0AAN4PNC1"/>
<evidence type="ECO:0000259" key="6">
    <source>
        <dbReference type="PROSITE" id="PS51471"/>
    </source>
</evidence>
<keyword evidence="3 5" id="KW-0560">Oxidoreductase</keyword>
<evidence type="ECO:0000256" key="1">
    <source>
        <dbReference type="ARBA" id="ARBA00008056"/>
    </source>
</evidence>
<comment type="caution">
    <text evidence="7">The sequence shown here is derived from an EMBL/GenBank/DDBJ whole genome shotgun (WGS) entry which is preliminary data.</text>
</comment>
<dbReference type="InterPro" id="IPR027443">
    <property type="entry name" value="IPNS-like_sf"/>
</dbReference>
<evidence type="ECO:0000256" key="3">
    <source>
        <dbReference type="ARBA" id="ARBA00023002"/>
    </source>
</evidence>
<dbReference type="PANTHER" id="PTHR10209:SF812">
    <property type="entry name" value="2OG-FE(II) OXYGENASE FAMILY, PUTATIVE (AFU_ORTHOLOGUE AFUA_3G14880)-RELATED"/>
    <property type="match status" value="1"/>
</dbReference>
<feature type="domain" description="Fe2OG dioxygenase" evidence="6">
    <location>
        <begin position="178"/>
        <end position="302"/>
    </location>
</feature>
<sequence>MEPGGVHVDCRHFTNVPILDYGQTTRPDTRQEFLAQLRDALVNVGFLYLKNPPVPLTVQEKLVEKAKEMFDLPLEKKEQLAMVNSKHFLGYTRLGDERTTGKTDHRESFDFSTECLPPGPEEALYRNLRGPNQWPNESDVPGGRDAIETYLNAIGHLADDFKILIAEALDMPSASFLGFFDNLAQNKLKLVKYPPPEPSICERSESTRQGVGIHKDASFLTFLLQGTSHLGLEVQNKGGTWIPVPPIPGTLVINIGRSLEALTGGVCTATTHRVNLRPENFLDSITKQPLGPRYSFPVFQGLALDLTRDQMNLDIPPHIRELVKDIQVKSDAEKYLNHIFRGCIGEGSFMARLAAHPDVGRRWYPAILERVLEDQRRITN</sequence>
<dbReference type="EMBL" id="BCLY01000012">
    <property type="protein sequence ID" value="GAQ09164.1"/>
    <property type="molecule type" value="Genomic_DNA"/>
</dbReference>
<evidence type="ECO:0000256" key="2">
    <source>
        <dbReference type="ARBA" id="ARBA00022723"/>
    </source>
</evidence>
<dbReference type="InterPro" id="IPR044861">
    <property type="entry name" value="IPNS-like_FE2OG_OXY"/>
</dbReference>
<evidence type="ECO:0000256" key="4">
    <source>
        <dbReference type="ARBA" id="ARBA00023004"/>
    </source>
</evidence>
<evidence type="ECO:0000313" key="7">
    <source>
        <dbReference type="EMBL" id="GAQ09164.1"/>
    </source>
</evidence>
<dbReference type="GO" id="GO:0044283">
    <property type="term" value="P:small molecule biosynthetic process"/>
    <property type="evidence" value="ECO:0007669"/>
    <property type="project" value="UniProtKB-ARBA"/>
</dbReference>
<dbReference type="GO" id="GO:0046872">
    <property type="term" value="F:metal ion binding"/>
    <property type="evidence" value="ECO:0007669"/>
    <property type="project" value="UniProtKB-KW"/>
</dbReference>
<name>A0AAN4PNC1_ASPLE</name>
<dbReference type="InterPro" id="IPR005123">
    <property type="entry name" value="Oxoglu/Fe-dep_dioxygenase_dom"/>
</dbReference>
<dbReference type="SUPFAM" id="SSF51197">
    <property type="entry name" value="Clavaminate synthase-like"/>
    <property type="match status" value="1"/>
</dbReference>
<dbReference type="Proteomes" id="UP000051487">
    <property type="component" value="Unassembled WGS sequence"/>
</dbReference>
<keyword evidence="2 5" id="KW-0479">Metal-binding</keyword>
<dbReference type="InterPro" id="IPR026992">
    <property type="entry name" value="DIOX_N"/>
</dbReference>
<evidence type="ECO:0000313" key="8">
    <source>
        <dbReference type="Proteomes" id="UP000051487"/>
    </source>
</evidence>
<dbReference type="Pfam" id="PF14226">
    <property type="entry name" value="DIOX_N"/>
    <property type="match status" value="1"/>
</dbReference>
<keyword evidence="4 5" id="KW-0408">Iron</keyword>
<dbReference type="Gene3D" id="2.60.120.330">
    <property type="entry name" value="B-lactam Antibiotic, Isopenicillin N Synthase, Chain"/>
    <property type="match status" value="1"/>
</dbReference>
<comment type="similarity">
    <text evidence="1 5">Belongs to the iron/ascorbate-dependent oxidoreductase family.</text>
</comment>